<evidence type="ECO:0000313" key="2">
    <source>
        <dbReference type="Proteomes" id="UP000028999"/>
    </source>
</evidence>
<accession>A0A078EZX1</accession>
<dbReference type="STRING" id="3708.A0A078EZX1"/>
<protein>
    <submittedName>
        <fullName evidence="1">BnaA03g18560D protein</fullName>
    </submittedName>
</protein>
<proteinExistence type="predicted"/>
<dbReference type="Gramene" id="CDY07655">
    <property type="protein sequence ID" value="CDY07655"/>
    <property type="gene ID" value="GSBRNA2T00124765001"/>
</dbReference>
<organism evidence="1 2">
    <name type="scientific">Brassica napus</name>
    <name type="common">Rape</name>
    <dbReference type="NCBI Taxonomy" id="3708"/>
    <lineage>
        <taxon>Eukaryota</taxon>
        <taxon>Viridiplantae</taxon>
        <taxon>Streptophyta</taxon>
        <taxon>Embryophyta</taxon>
        <taxon>Tracheophyta</taxon>
        <taxon>Spermatophyta</taxon>
        <taxon>Magnoliopsida</taxon>
        <taxon>eudicotyledons</taxon>
        <taxon>Gunneridae</taxon>
        <taxon>Pentapetalae</taxon>
        <taxon>rosids</taxon>
        <taxon>malvids</taxon>
        <taxon>Brassicales</taxon>
        <taxon>Brassicaceae</taxon>
        <taxon>Brassiceae</taxon>
        <taxon>Brassica</taxon>
    </lineage>
</organism>
<keyword evidence="2" id="KW-1185">Reference proteome</keyword>
<name>A0A078EZX1_BRANA</name>
<evidence type="ECO:0000313" key="1">
    <source>
        <dbReference type="EMBL" id="CDY07655.1"/>
    </source>
</evidence>
<dbReference type="Proteomes" id="UP000028999">
    <property type="component" value="Unassembled WGS sequence"/>
</dbReference>
<dbReference type="PaxDb" id="3708-A0A078EZX1"/>
<dbReference type="EMBL" id="LK031980">
    <property type="protein sequence ID" value="CDY07655.1"/>
    <property type="molecule type" value="Genomic_DNA"/>
</dbReference>
<reference evidence="1 2" key="1">
    <citation type="journal article" date="2014" name="Science">
        <title>Plant genetics. Early allopolyploid evolution in the post-Neolithic Brassica napus oilseed genome.</title>
        <authorList>
            <person name="Chalhoub B."/>
            <person name="Denoeud F."/>
            <person name="Liu S."/>
            <person name="Parkin I.A."/>
            <person name="Tang H."/>
            <person name="Wang X."/>
            <person name="Chiquet J."/>
            <person name="Belcram H."/>
            <person name="Tong C."/>
            <person name="Samans B."/>
            <person name="Correa M."/>
            <person name="Da Silva C."/>
            <person name="Just J."/>
            <person name="Falentin C."/>
            <person name="Koh C.S."/>
            <person name="Le Clainche I."/>
            <person name="Bernard M."/>
            <person name="Bento P."/>
            <person name="Noel B."/>
            <person name="Labadie K."/>
            <person name="Alberti A."/>
            <person name="Charles M."/>
            <person name="Arnaud D."/>
            <person name="Guo H."/>
            <person name="Daviaud C."/>
            <person name="Alamery S."/>
            <person name="Jabbari K."/>
            <person name="Zhao M."/>
            <person name="Edger P.P."/>
            <person name="Chelaifa H."/>
            <person name="Tack D."/>
            <person name="Lassalle G."/>
            <person name="Mestiri I."/>
            <person name="Schnel N."/>
            <person name="Le Paslier M.C."/>
            <person name="Fan G."/>
            <person name="Renault V."/>
            <person name="Bayer P.E."/>
            <person name="Golicz A.A."/>
            <person name="Manoli S."/>
            <person name="Lee T.H."/>
            <person name="Thi V.H."/>
            <person name="Chalabi S."/>
            <person name="Hu Q."/>
            <person name="Fan C."/>
            <person name="Tollenaere R."/>
            <person name="Lu Y."/>
            <person name="Battail C."/>
            <person name="Shen J."/>
            <person name="Sidebottom C.H."/>
            <person name="Wang X."/>
            <person name="Canaguier A."/>
            <person name="Chauveau A."/>
            <person name="Berard A."/>
            <person name="Deniot G."/>
            <person name="Guan M."/>
            <person name="Liu Z."/>
            <person name="Sun F."/>
            <person name="Lim Y.P."/>
            <person name="Lyons E."/>
            <person name="Town C.D."/>
            <person name="Bancroft I."/>
            <person name="Wang X."/>
            <person name="Meng J."/>
            <person name="Ma J."/>
            <person name="Pires J.C."/>
            <person name="King G.J."/>
            <person name="Brunel D."/>
            <person name="Delourme R."/>
            <person name="Renard M."/>
            <person name="Aury J.M."/>
            <person name="Adams K.L."/>
            <person name="Batley J."/>
            <person name="Snowdon R.J."/>
            <person name="Tost J."/>
            <person name="Edwards D."/>
            <person name="Zhou Y."/>
            <person name="Hua W."/>
            <person name="Sharpe A.G."/>
            <person name="Paterson A.H."/>
            <person name="Guan C."/>
            <person name="Wincker P."/>
        </authorList>
    </citation>
    <scope>NUCLEOTIDE SEQUENCE [LARGE SCALE GENOMIC DNA]</scope>
    <source>
        <strain evidence="2">cv. Darmor-bzh</strain>
    </source>
</reference>
<gene>
    <name evidence="1" type="primary">BnaA03g18560D</name>
    <name evidence="1" type="ORF">GSBRNA2T00124765001</name>
</gene>
<dbReference type="AlphaFoldDB" id="A0A078EZX1"/>
<sequence length="91" mass="10266">MEVGSEWLKALGASLISDSNGDMLLDTKVSLLLNLPLIAHGERYLDVNDFFYSYMMKTLMFVCTQVGKKECNSAKMKFITCCDLQETNVDK</sequence>